<reference evidence="13 14" key="1">
    <citation type="submission" date="2019-02" db="EMBL/GenBank/DDBJ databases">
        <title>Prokaryotic population dynamics and viral predation in marine succession experiment using metagenomics: the confinement effect.</title>
        <authorList>
            <person name="Haro-Moreno J.M."/>
            <person name="Rodriguez-Valera F."/>
            <person name="Lopez-Perez M."/>
        </authorList>
    </citation>
    <scope>NUCLEOTIDE SEQUENCE [LARGE SCALE GENOMIC DNA]</scope>
    <source>
        <strain evidence="13">MED-G158</strain>
    </source>
</reference>
<comment type="caution">
    <text evidence="13">The sequence shown here is derived from an EMBL/GenBank/DDBJ whole genome shotgun (WGS) entry which is preliminary data.</text>
</comment>
<dbReference type="Gene3D" id="2.40.30.20">
    <property type="match status" value="2"/>
</dbReference>
<evidence type="ECO:0000256" key="10">
    <source>
        <dbReference type="NCBIfam" id="TIGR00187"/>
    </source>
</evidence>
<dbReference type="EMBL" id="SHAH01000018">
    <property type="protein sequence ID" value="RZO77168.1"/>
    <property type="molecule type" value="Genomic_DNA"/>
</dbReference>
<dbReference type="AlphaFoldDB" id="A0A520S3W3"/>
<evidence type="ECO:0000313" key="13">
    <source>
        <dbReference type="EMBL" id="RZO77168.1"/>
    </source>
</evidence>
<dbReference type="SUPFAM" id="SSF63380">
    <property type="entry name" value="Riboflavin synthase domain-like"/>
    <property type="match status" value="2"/>
</dbReference>
<dbReference type="GO" id="GO:0004746">
    <property type="term" value="F:riboflavin synthase activity"/>
    <property type="evidence" value="ECO:0007669"/>
    <property type="project" value="UniProtKB-UniRule"/>
</dbReference>
<evidence type="ECO:0000256" key="7">
    <source>
        <dbReference type="ARBA" id="ARBA00022619"/>
    </source>
</evidence>
<evidence type="ECO:0000256" key="3">
    <source>
        <dbReference type="ARBA" id="ARBA00004887"/>
    </source>
</evidence>
<feature type="repeat" description="Lumazine-binding" evidence="11">
    <location>
        <begin position="1"/>
        <end position="97"/>
    </location>
</feature>
<feature type="repeat" description="Lumazine-binding" evidence="11">
    <location>
        <begin position="98"/>
        <end position="194"/>
    </location>
</feature>
<evidence type="ECO:0000259" key="12">
    <source>
        <dbReference type="PROSITE" id="PS51177"/>
    </source>
</evidence>
<dbReference type="InterPro" id="IPR017938">
    <property type="entry name" value="Riboflavin_synthase-like_b-brl"/>
</dbReference>
<name>A0A520S3W3_9GAMM</name>
<evidence type="ECO:0000256" key="5">
    <source>
        <dbReference type="ARBA" id="ARBA00012827"/>
    </source>
</evidence>
<dbReference type="NCBIfam" id="TIGR00187">
    <property type="entry name" value="ribE"/>
    <property type="match status" value="1"/>
</dbReference>
<sequence length="218" mass="23295">MFTGIVESIGKVESLERIQDEWRLSLAAGDLDLSDVKLGDSIAVSGCCLTVVELSNTGFSADVSNETLRCTTLGEFKPGSRVNLEKAMLASDRFGGHIVSGHVDGVGELISSANEGKSIKLVFAVPENLTKYIAAKGSICIDGTSLTVNEVEGRQFAINIIPHTQEETVSGAYQPGQKVNLEVDLIARYLEKLFSGSDGKHADGHGVSEQLLEQHGFK</sequence>
<dbReference type="InterPro" id="IPR023366">
    <property type="entry name" value="ATP_synth_asu-like_sf"/>
</dbReference>
<evidence type="ECO:0000256" key="6">
    <source>
        <dbReference type="ARBA" id="ARBA00013950"/>
    </source>
</evidence>
<feature type="domain" description="Lumazine-binding" evidence="12">
    <location>
        <begin position="1"/>
        <end position="97"/>
    </location>
</feature>
<evidence type="ECO:0000256" key="2">
    <source>
        <dbReference type="ARBA" id="ARBA00002803"/>
    </source>
</evidence>
<keyword evidence="8 13" id="KW-0808">Transferase</keyword>
<evidence type="ECO:0000256" key="8">
    <source>
        <dbReference type="ARBA" id="ARBA00022679"/>
    </source>
</evidence>
<dbReference type="PANTHER" id="PTHR21098:SF12">
    <property type="entry name" value="RIBOFLAVIN SYNTHASE"/>
    <property type="match status" value="1"/>
</dbReference>
<comment type="function">
    <text evidence="2">Catalyzes the dismutation of two molecules of 6,7-dimethyl-8-ribityllumazine, resulting in the formation of riboflavin and 5-amino-6-(D-ribitylamino)uracil.</text>
</comment>
<organism evidence="13 14">
    <name type="scientific">OM182 bacterium</name>
    <dbReference type="NCBI Taxonomy" id="2510334"/>
    <lineage>
        <taxon>Bacteria</taxon>
        <taxon>Pseudomonadati</taxon>
        <taxon>Pseudomonadota</taxon>
        <taxon>Gammaproteobacteria</taxon>
        <taxon>OMG group</taxon>
        <taxon>OM182 clade</taxon>
    </lineage>
</organism>
<dbReference type="Pfam" id="PF00677">
    <property type="entry name" value="Lum_binding"/>
    <property type="match status" value="2"/>
</dbReference>
<accession>A0A520S3W3</accession>
<evidence type="ECO:0000256" key="9">
    <source>
        <dbReference type="ARBA" id="ARBA00022737"/>
    </source>
</evidence>
<dbReference type="FunFam" id="2.40.30.20:FF:000004">
    <property type="entry name" value="Riboflavin synthase, alpha subunit"/>
    <property type="match status" value="1"/>
</dbReference>
<evidence type="ECO:0000256" key="1">
    <source>
        <dbReference type="ARBA" id="ARBA00000968"/>
    </source>
</evidence>
<dbReference type="GO" id="GO:0009231">
    <property type="term" value="P:riboflavin biosynthetic process"/>
    <property type="evidence" value="ECO:0007669"/>
    <property type="project" value="UniProtKB-KW"/>
</dbReference>
<protein>
    <recommendedName>
        <fullName evidence="6 10">Riboflavin synthase</fullName>
        <ecNumber evidence="5 10">2.5.1.9</ecNumber>
    </recommendedName>
</protein>
<dbReference type="Proteomes" id="UP000320404">
    <property type="component" value="Unassembled WGS sequence"/>
</dbReference>
<dbReference type="InterPro" id="IPR026017">
    <property type="entry name" value="Lumazine-bd_dom"/>
</dbReference>
<evidence type="ECO:0000256" key="4">
    <source>
        <dbReference type="ARBA" id="ARBA00011233"/>
    </source>
</evidence>
<comment type="subunit">
    <text evidence="4">Homotrimer.</text>
</comment>
<dbReference type="PROSITE" id="PS51177">
    <property type="entry name" value="LUMAZINE_BIND"/>
    <property type="match status" value="2"/>
</dbReference>
<gene>
    <name evidence="13" type="ORF">EVA69_02085</name>
</gene>
<dbReference type="NCBIfam" id="NF009566">
    <property type="entry name" value="PRK13020.1"/>
    <property type="match status" value="1"/>
</dbReference>
<dbReference type="PIRSF" id="PIRSF000498">
    <property type="entry name" value="Riboflavin_syn_A"/>
    <property type="match status" value="1"/>
</dbReference>
<comment type="pathway">
    <text evidence="3">Cofactor biosynthesis; riboflavin biosynthesis; riboflavin from 2-hydroxy-3-oxobutyl phosphate and 5-amino-6-(D-ribitylamino)uracil: step 2/2.</text>
</comment>
<evidence type="ECO:0000313" key="14">
    <source>
        <dbReference type="Proteomes" id="UP000320404"/>
    </source>
</evidence>
<feature type="domain" description="Lumazine-binding" evidence="12">
    <location>
        <begin position="98"/>
        <end position="194"/>
    </location>
</feature>
<dbReference type="FunFam" id="2.40.30.20:FF:000003">
    <property type="entry name" value="Riboflavin synthase, alpha subunit"/>
    <property type="match status" value="1"/>
</dbReference>
<dbReference type="CDD" id="cd00402">
    <property type="entry name" value="Riboflavin_synthase_like"/>
    <property type="match status" value="1"/>
</dbReference>
<dbReference type="NCBIfam" id="NF006767">
    <property type="entry name" value="PRK09289.1"/>
    <property type="match status" value="1"/>
</dbReference>
<dbReference type="EC" id="2.5.1.9" evidence="5 10"/>
<keyword evidence="7" id="KW-0686">Riboflavin biosynthesis</keyword>
<dbReference type="InterPro" id="IPR001783">
    <property type="entry name" value="Lumazine-bd"/>
</dbReference>
<evidence type="ECO:0000256" key="11">
    <source>
        <dbReference type="PROSITE-ProRule" id="PRU00524"/>
    </source>
</evidence>
<dbReference type="PANTHER" id="PTHR21098">
    <property type="entry name" value="RIBOFLAVIN SYNTHASE ALPHA CHAIN"/>
    <property type="match status" value="1"/>
</dbReference>
<keyword evidence="9" id="KW-0677">Repeat</keyword>
<proteinExistence type="predicted"/>
<comment type="catalytic activity">
    <reaction evidence="1">
        <text>2 6,7-dimethyl-8-(1-D-ribityl)lumazine + H(+) = 5-amino-6-(D-ribitylamino)uracil + riboflavin</text>
        <dbReference type="Rhea" id="RHEA:20772"/>
        <dbReference type="ChEBI" id="CHEBI:15378"/>
        <dbReference type="ChEBI" id="CHEBI:15934"/>
        <dbReference type="ChEBI" id="CHEBI:57986"/>
        <dbReference type="ChEBI" id="CHEBI:58201"/>
        <dbReference type="EC" id="2.5.1.9"/>
    </reaction>
</comment>